<sequence length="51" mass="5177">MNTVARCAPPPAARLVAAVRLVAARLAAPPCAVTRAPDPTDPQAPSRTDTA</sequence>
<proteinExistence type="predicted"/>
<accession>A0A1H2QPJ0</accession>
<protein>
    <submittedName>
        <fullName evidence="2">Uncharacterized protein</fullName>
    </submittedName>
</protein>
<dbReference type="AlphaFoldDB" id="A0A1H2QPJ0"/>
<evidence type="ECO:0000313" key="3">
    <source>
        <dbReference type="Proteomes" id="UP000198539"/>
    </source>
</evidence>
<dbReference type="Proteomes" id="UP000198539">
    <property type="component" value="Unassembled WGS sequence"/>
</dbReference>
<gene>
    <name evidence="2" type="ORF">SAMN04488238_10167</name>
</gene>
<name>A0A1H2QPJ0_9RHOB</name>
<dbReference type="EMBL" id="FNOM01000001">
    <property type="protein sequence ID" value="SDW09005.1"/>
    <property type="molecule type" value="Genomic_DNA"/>
</dbReference>
<evidence type="ECO:0000256" key="1">
    <source>
        <dbReference type="SAM" id="MobiDB-lite"/>
    </source>
</evidence>
<evidence type="ECO:0000313" key="2">
    <source>
        <dbReference type="EMBL" id="SDW09005.1"/>
    </source>
</evidence>
<keyword evidence="3" id="KW-1185">Reference proteome</keyword>
<feature type="region of interest" description="Disordered" evidence="1">
    <location>
        <begin position="32"/>
        <end position="51"/>
    </location>
</feature>
<reference evidence="2 3" key="1">
    <citation type="submission" date="2016-10" db="EMBL/GenBank/DDBJ databases">
        <authorList>
            <person name="de Groot N.N."/>
        </authorList>
    </citation>
    <scope>NUCLEOTIDE SEQUENCE [LARGE SCALE GENOMIC DNA]</scope>
    <source>
        <strain evidence="2 3">CGMCC 1.8894</strain>
    </source>
</reference>
<organism evidence="2 3">
    <name type="scientific">Roseicitreum antarcticum</name>
    <dbReference type="NCBI Taxonomy" id="564137"/>
    <lineage>
        <taxon>Bacteria</taxon>
        <taxon>Pseudomonadati</taxon>
        <taxon>Pseudomonadota</taxon>
        <taxon>Alphaproteobacteria</taxon>
        <taxon>Rhodobacterales</taxon>
        <taxon>Paracoccaceae</taxon>
        <taxon>Roseicitreum</taxon>
    </lineage>
</organism>